<dbReference type="EMBL" id="FOET01000023">
    <property type="protein sequence ID" value="SEQ97829.1"/>
    <property type="molecule type" value="Genomic_DNA"/>
</dbReference>
<reference evidence="1 2" key="1">
    <citation type="submission" date="2016-10" db="EMBL/GenBank/DDBJ databases">
        <authorList>
            <person name="de Groot N.N."/>
        </authorList>
    </citation>
    <scope>NUCLEOTIDE SEQUENCE [LARGE SCALE GENOMIC DNA]</scope>
    <source>
        <strain evidence="1 2">CGMCC 4.3519</strain>
    </source>
</reference>
<dbReference type="InterPro" id="IPR045390">
    <property type="entry name" value="ABC-3C_MC3"/>
</dbReference>
<organism evidence="1 2">
    <name type="scientific">Streptomyces radiopugnans</name>
    <dbReference type="NCBI Taxonomy" id="403935"/>
    <lineage>
        <taxon>Bacteria</taxon>
        <taxon>Bacillati</taxon>
        <taxon>Actinomycetota</taxon>
        <taxon>Actinomycetes</taxon>
        <taxon>Kitasatosporales</taxon>
        <taxon>Streptomycetaceae</taxon>
        <taxon>Streptomyces</taxon>
    </lineage>
</organism>
<dbReference type="STRING" id="403935.SAMN05216481_12326"/>
<dbReference type="RefSeq" id="WP_093663275.1">
    <property type="nucleotide sequence ID" value="NZ_FOET01000023.1"/>
</dbReference>
<dbReference type="Proteomes" id="UP000199055">
    <property type="component" value="Unassembled WGS sequence"/>
</dbReference>
<name>A0A1H9KFK0_9ACTN</name>
<evidence type="ECO:0000313" key="1">
    <source>
        <dbReference type="EMBL" id="SEQ97829.1"/>
    </source>
</evidence>
<proteinExistence type="predicted"/>
<keyword evidence="2" id="KW-1185">Reference proteome</keyword>
<protein>
    <submittedName>
        <fullName evidence="1">Uncharacterized protein</fullName>
    </submittedName>
</protein>
<sequence length="163" mass="17591">MIGFTDLSREERALYNSAFTGLVTARAVQGHQDHYRRRCPVAVAVLSAVMALQPSIRHALPNTTRSGLIRWLEENRAVKVAMADNATALSAVVRPGLLLALQTQMLYCADDGRLGVTTGRLKKVITGGTDEVIAIQKAAHMLGRWLPSAGSLSTVMTLLGVRP</sequence>
<gene>
    <name evidence="1" type="ORF">SAMN05216481_12326</name>
</gene>
<evidence type="ECO:0000313" key="2">
    <source>
        <dbReference type="Proteomes" id="UP000199055"/>
    </source>
</evidence>
<accession>A0A1H9KFK0</accession>
<dbReference type="Pfam" id="PF20131">
    <property type="entry name" value="MC3"/>
    <property type="match status" value="1"/>
</dbReference>
<dbReference type="AlphaFoldDB" id="A0A1H9KFK0"/>